<dbReference type="EMBL" id="BGZK01000532">
    <property type="protein sequence ID" value="GBP48877.1"/>
    <property type="molecule type" value="Genomic_DNA"/>
</dbReference>
<proteinExistence type="predicted"/>
<evidence type="ECO:0000313" key="1">
    <source>
        <dbReference type="EMBL" id="GBP48877.1"/>
    </source>
</evidence>
<name>A0A4C1WFG7_EUMVA</name>
<keyword evidence="2" id="KW-1185">Reference proteome</keyword>
<comment type="caution">
    <text evidence="1">The sequence shown here is derived from an EMBL/GenBank/DDBJ whole genome shotgun (WGS) entry which is preliminary data.</text>
</comment>
<accession>A0A4C1WFG7</accession>
<protein>
    <submittedName>
        <fullName evidence="1">Uncharacterized protein</fullName>
    </submittedName>
</protein>
<reference evidence="1 2" key="1">
    <citation type="journal article" date="2019" name="Commun. Biol.">
        <title>The bagworm genome reveals a unique fibroin gene that provides high tensile strength.</title>
        <authorList>
            <person name="Kono N."/>
            <person name="Nakamura H."/>
            <person name="Ohtoshi R."/>
            <person name="Tomita M."/>
            <person name="Numata K."/>
            <person name="Arakawa K."/>
        </authorList>
    </citation>
    <scope>NUCLEOTIDE SEQUENCE [LARGE SCALE GENOMIC DNA]</scope>
</reference>
<gene>
    <name evidence="1" type="ORF">EVAR_98061_1</name>
</gene>
<dbReference type="AlphaFoldDB" id="A0A4C1WFG7"/>
<evidence type="ECO:0000313" key="2">
    <source>
        <dbReference type="Proteomes" id="UP000299102"/>
    </source>
</evidence>
<organism evidence="1 2">
    <name type="scientific">Eumeta variegata</name>
    <name type="common">Bagworm moth</name>
    <name type="synonym">Eumeta japonica</name>
    <dbReference type="NCBI Taxonomy" id="151549"/>
    <lineage>
        <taxon>Eukaryota</taxon>
        <taxon>Metazoa</taxon>
        <taxon>Ecdysozoa</taxon>
        <taxon>Arthropoda</taxon>
        <taxon>Hexapoda</taxon>
        <taxon>Insecta</taxon>
        <taxon>Pterygota</taxon>
        <taxon>Neoptera</taxon>
        <taxon>Endopterygota</taxon>
        <taxon>Lepidoptera</taxon>
        <taxon>Glossata</taxon>
        <taxon>Ditrysia</taxon>
        <taxon>Tineoidea</taxon>
        <taxon>Psychidae</taxon>
        <taxon>Oiketicinae</taxon>
        <taxon>Eumeta</taxon>
    </lineage>
</organism>
<dbReference type="Proteomes" id="UP000299102">
    <property type="component" value="Unassembled WGS sequence"/>
</dbReference>
<sequence>MDTRNLIVVYCRVHNLVLPDSWVGNNISNRGGSEGRKEPKGMHPKTLTHWTQNNSVSRYSRPYTVTVRLILGCSQVGHSTTTTANIARLVSSEMATASKKACFILANKLQ</sequence>